<keyword evidence="1" id="KW-1133">Transmembrane helix</keyword>
<evidence type="ECO:0000313" key="3">
    <source>
        <dbReference type="EMBL" id="MFD1947245.1"/>
    </source>
</evidence>
<gene>
    <name evidence="3" type="ORF">ACFSDE_10620</name>
</gene>
<keyword evidence="4" id="KW-1185">Reference proteome</keyword>
<evidence type="ECO:0000313" key="4">
    <source>
        <dbReference type="Proteomes" id="UP001597351"/>
    </source>
</evidence>
<dbReference type="PANTHER" id="PTHR19353:SF19">
    <property type="entry name" value="DELTA(5) FATTY ACID DESATURASE C-RELATED"/>
    <property type="match status" value="1"/>
</dbReference>
<dbReference type="EMBL" id="JBHUGD010000003">
    <property type="protein sequence ID" value="MFD1947245.1"/>
    <property type="molecule type" value="Genomic_DNA"/>
</dbReference>
<evidence type="ECO:0000256" key="1">
    <source>
        <dbReference type="SAM" id="Phobius"/>
    </source>
</evidence>
<accession>A0ABW4TMT6</accession>
<feature type="transmembrane region" description="Helical" evidence="1">
    <location>
        <begin position="220"/>
        <end position="240"/>
    </location>
</feature>
<name>A0ABW4TMT6_9ACTN</name>
<dbReference type="InterPro" id="IPR005804">
    <property type="entry name" value="FA_desaturase_dom"/>
</dbReference>
<feature type="transmembrane region" description="Helical" evidence="1">
    <location>
        <begin position="196"/>
        <end position="214"/>
    </location>
</feature>
<dbReference type="RefSeq" id="WP_343918154.1">
    <property type="nucleotide sequence ID" value="NZ_BAAAJT010000002.1"/>
</dbReference>
<feature type="transmembrane region" description="Helical" evidence="1">
    <location>
        <begin position="32"/>
        <end position="53"/>
    </location>
</feature>
<evidence type="ECO:0000259" key="2">
    <source>
        <dbReference type="Pfam" id="PF00487"/>
    </source>
</evidence>
<sequence>MGDGPTPAVRDGSYRELARQVREAGHLDRRLGFYWGTFATLLAALAGLVAAMVHVGDSWWQLVLAGGLGLVLTQFGFLGHDAAHHQVFASPRANDRAARVLAGAFTGLSHAWWTGKHDRHHVSPNREGHDPDIGPGVIAFTPAAAEGRSSGAPGWFQRHQGWLFFPLLTLEGAHLHLASLRALTRRGTLRRNGVDLAVVAVRLGGYVAALLLLLPPLKALCFVAVQLAVLGVCLGGSFAPNHKGMPILPRSTTIEFLPRQVLMSRNVRGGRVVDLAMGGLNYQIEHHLFPRMPRPNLRRAQPLVREHCRAHGIPYTELGLLASYAVVVDYLNHVGLRARGPFECPLAADLRSPVTASKR</sequence>
<keyword evidence="1" id="KW-0472">Membrane</keyword>
<reference evidence="4" key="1">
    <citation type="journal article" date="2019" name="Int. J. Syst. Evol. Microbiol.">
        <title>The Global Catalogue of Microorganisms (GCM) 10K type strain sequencing project: providing services to taxonomists for standard genome sequencing and annotation.</title>
        <authorList>
            <consortium name="The Broad Institute Genomics Platform"/>
            <consortium name="The Broad Institute Genome Sequencing Center for Infectious Disease"/>
            <person name="Wu L."/>
            <person name="Ma J."/>
        </authorList>
    </citation>
    <scope>NUCLEOTIDE SEQUENCE [LARGE SCALE GENOMIC DNA]</scope>
    <source>
        <strain evidence="4">CGMCC 1.12477</strain>
    </source>
</reference>
<feature type="transmembrane region" description="Helical" evidence="1">
    <location>
        <begin position="59"/>
        <end position="78"/>
    </location>
</feature>
<organism evidence="3 4">
    <name type="scientific">Nocardioides aestuarii</name>
    <dbReference type="NCBI Taxonomy" id="252231"/>
    <lineage>
        <taxon>Bacteria</taxon>
        <taxon>Bacillati</taxon>
        <taxon>Actinomycetota</taxon>
        <taxon>Actinomycetes</taxon>
        <taxon>Propionibacteriales</taxon>
        <taxon>Nocardioidaceae</taxon>
        <taxon>Nocardioides</taxon>
    </lineage>
</organism>
<dbReference type="Proteomes" id="UP001597351">
    <property type="component" value="Unassembled WGS sequence"/>
</dbReference>
<comment type="caution">
    <text evidence="3">The sequence shown here is derived from an EMBL/GenBank/DDBJ whole genome shotgun (WGS) entry which is preliminary data.</text>
</comment>
<proteinExistence type="predicted"/>
<dbReference type="InterPro" id="IPR012171">
    <property type="entry name" value="Fatty_acid_desaturase"/>
</dbReference>
<feature type="domain" description="Fatty acid desaturase" evidence="2">
    <location>
        <begin position="58"/>
        <end position="317"/>
    </location>
</feature>
<protein>
    <submittedName>
        <fullName evidence="3">Fatty acid desaturase family protein</fullName>
    </submittedName>
</protein>
<dbReference type="Pfam" id="PF00487">
    <property type="entry name" value="FA_desaturase"/>
    <property type="match status" value="1"/>
</dbReference>
<keyword evidence="1" id="KW-0812">Transmembrane</keyword>
<dbReference type="CDD" id="cd03506">
    <property type="entry name" value="Delta6-FADS-like"/>
    <property type="match status" value="1"/>
</dbReference>
<dbReference type="PIRSF" id="PIRSF015921">
    <property type="entry name" value="FA_sphinglp_des"/>
    <property type="match status" value="1"/>
</dbReference>
<dbReference type="PANTHER" id="PTHR19353">
    <property type="entry name" value="FATTY ACID DESATURASE 2"/>
    <property type="match status" value="1"/>
</dbReference>